<sequence length="176" mass="20492">MFGFSKSYHPLDSRHPDNRRVARSVTRQRETFRTAEKSQYLRHFFLPPNARRTRARIAALKAKPHISESQKHELRYLEGRFTGQERARIERETIKRVPLPLRLLLGSKLRIFAMLRGQWSTRGRREQDQMNVFHLLLIAGALGLMISSAGGIAPAWDALREDFIATALELRHLIRI</sequence>
<dbReference type="EMBL" id="FORH01000001">
    <property type="protein sequence ID" value="SFI64314.1"/>
    <property type="molecule type" value="Genomic_DNA"/>
</dbReference>
<keyword evidence="2" id="KW-0472">Membrane</keyword>
<feature type="transmembrane region" description="Helical" evidence="2">
    <location>
        <begin position="132"/>
        <end position="153"/>
    </location>
</feature>
<dbReference type="AlphaFoldDB" id="A0A1I3JVV4"/>
<dbReference type="RefSeq" id="WP_090056687.1">
    <property type="nucleotide sequence ID" value="NZ_FORH01000001.1"/>
</dbReference>
<protein>
    <submittedName>
        <fullName evidence="3">Uncharacterized protein</fullName>
    </submittedName>
</protein>
<feature type="region of interest" description="Disordered" evidence="1">
    <location>
        <begin position="1"/>
        <end position="29"/>
    </location>
</feature>
<dbReference type="Proteomes" id="UP000199630">
    <property type="component" value="Unassembled WGS sequence"/>
</dbReference>
<gene>
    <name evidence="3" type="ORF">SAMN04487991_0482</name>
</gene>
<keyword evidence="2" id="KW-1133">Transmembrane helix</keyword>
<proteinExistence type="predicted"/>
<organism evidence="3 4">
    <name type="scientific">Celeribacter neptunius</name>
    <dbReference type="NCBI Taxonomy" id="588602"/>
    <lineage>
        <taxon>Bacteria</taxon>
        <taxon>Pseudomonadati</taxon>
        <taxon>Pseudomonadota</taxon>
        <taxon>Alphaproteobacteria</taxon>
        <taxon>Rhodobacterales</taxon>
        <taxon>Roseobacteraceae</taxon>
        <taxon>Celeribacter</taxon>
    </lineage>
</organism>
<name>A0A1I3JVV4_9RHOB</name>
<evidence type="ECO:0000256" key="1">
    <source>
        <dbReference type="SAM" id="MobiDB-lite"/>
    </source>
</evidence>
<evidence type="ECO:0000313" key="3">
    <source>
        <dbReference type="EMBL" id="SFI64314.1"/>
    </source>
</evidence>
<dbReference type="STRING" id="588602.SAMN04487991_0482"/>
<keyword evidence="4" id="KW-1185">Reference proteome</keyword>
<feature type="compositionally biased region" description="Basic and acidic residues" evidence="1">
    <location>
        <begin position="9"/>
        <end position="20"/>
    </location>
</feature>
<evidence type="ECO:0000256" key="2">
    <source>
        <dbReference type="SAM" id="Phobius"/>
    </source>
</evidence>
<accession>A0A1I3JVV4</accession>
<keyword evidence="2" id="KW-0812">Transmembrane</keyword>
<evidence type="ECO:0000313" key="4">
    <source>
        <dbReference type="Proteomes" id="UP000199630"/>
    </source>
</evidence>
<reference evidence="4" key="1">
    <citation type="submission" date="2016-10" db="EMBL/GenBank/DDBJ databases">
        <authorList>
            <person name="Varghese N."/>
            <person name="Submissions S."/>
        </authorList>
    </citation>
    <scope>NUCLEOTIDE SEQUENCE [LARGE SCALE GENOMIC DNA]</scope>
    <source>
        <strain evidence="4">DSM 26471</strain>
    </source>
</reference>